<protein>
    <submittedName>
        <fullName evidence="1">Uncharacterized protein</fullName>
    </submittedName>
</protein>
<gene>
    <name evidence="1" type="ORF">S01H1_69750</name>
</gene>
<accession>X0WDZ6</accession>
<organism evidence="1">
    <name type="scientific">marine sediment metagenome</name>
    <dbReference type="NCBI Taxonomy" id="412755"/>
    <lineage>
        <taxon>unclassified sequences</taxon>
        <taxon>metagenomes</taxon>
        <taxon>ecological metagenomes</taxon>
    </lineage>
</organism>
<comment type="caution">
    <text evidence="1">The sequence shown here is derived from an EMBL/GenBank/DDBJ whole genome shotgun (WGS) entry which is preliminary data.</text>
</comment>
<feature type="non-terminal residue" evidence="1">
    <location>
        <position position="198"/>
    </location>
</feature>
<dbReference type="AlphaFoldDB" id="X0WDZ6"/>
<proteinExistence type="predicted"/>
<name>X0WDZ6_9ZZZZ</name>
<dbReference type="EMBL" id="BARS01046330">
    <property type="protein sequence ID" value="GAG28875.1"/>
    <property type="molecule type" value="Genomic_DNA"/>
</dbReference>
<evidence type="ECO:0000313" key="1">
    <source>
        <dbReference type="EMBL" id="GAG28875.1"/>
    </source>
</evidence>
<reference evidence="1" key="1">
    <citation type="journal article" date="2014" name="Front. Microbiol.">
        <title>High frequency of phylogenetically diverse reductive dehalogenase-homologous genes in deep subseafloor sedimentary metagenomes.</title>
        <authorList>
            <person name="Kawai M."/>
            <person name="Futagami T."/>
            <person name="Toyoda A."/>
            <person name="Takaki Y."/>
            <person name="Nishi S."/>
            <person name="Hori S."/>
            <person name="Arai W."/>
            <person name="Tsubouchi T."/>
            <person name="Morono Y."/>
            <person name="Uchiyama I."/>
            <person name="Ito T."/>
            <person name="Fujiyama A."/>
            <person name="Inagaki F."/>
            <person name="Takami H."/>
        </authorList>
    </citation>
    <scope>NUCLEOTIDE SEQUENCE</scope>
    <source>
        <strain evidence="1">Expedition CK06-06</strain>
    </source>
</reference>
<sequence>MARKYDKFIKQSEFEKPYREDEDYPAMQYYFPMPPGFEFPPFPEQAGVTEESMDYQSPLGVWWGEPEEISIEGGCAVNLYCDPNNFADIYPGESIIHCVSGFCSDNFEFEILGMHTDGFELSNPFYKYTYNTACVTLTSPADPDPDAKVYLQAVDLDYAYTDVTWPGTDTLIARGQAWKICIIEAGCSCETAETLEYD</sequence>